<sequence>MEAAVAVLNFRSRNDCEHQISFVALEFRRGAGLISWLDINFLLQKAFNFMKGSFDWMYFLQSPTGFAGWMAVLITQP</sequence>
<proteinExistence type="predicted"/>
<evidence type="ECO:0000313" key="2">
    <source>
        <dbReference type="Proteomes" id="UP000887013"/>
    </source>
</evidence>
<gene>
    <name evidence="1" type="ORF">NPIL_187041</name>
</gene>
<accession>A0A8X6QN85</accession>
<reference evidence="1" key="1">
    <citation type="submission" date="2020-08" db="EMBL/GenBank/DDBJ databases">
        <title>Multicomponent nature underlies the extraordinary mechanical properties of spider dragline silk.</title>
        <authorList>
            <person name="Kono N."/>
            <person name="Nakamura H."/>
            <person name="Mori M."/>
            <person name="Yoshida Y."/>
            <person name="Ohtoshi R."/>
            <person name="Malay A.D."/>
            <person name="Moran D.A.P."/>
            <person name="Tomita M."/>
            <person name="Numata K."/>
            <person name="Arakawa K."/>
        </authorList>
    </citation>
    <scope>NUCLEOTIDE SEQUENCE</scope>
</reference>
<comment type="caution">
    <text evidence="1">The sequence shown here is derived from an EMBL/GenBank/DDBJ whole genome shotgun (WGS) entry which is preliminary data.</text>
</comment>
<dbReference type="Proteomes" id="UP000887013">
    <property type="component" value="Unassembled WGS sequence"/>
</dbReference>
<evidence type="ECO:0000313" key="1">
    <source>
        <dbReference type="EMBL" id="GFU35250.1"/>
    </source>
</evidence>
<keyword evidence="2" id="KW-1185">Reference proteome</keyword>
<name>A0A8X6QN85_NEPPI</name>
<dbReference type="AlphaFoldDB" id="A0A8X6QN85"/>
<dbReference type="EMBL" id="BMAW01130480">
    <property type="protein sequence ID" value="GFU35250.1"/>
    <property type="molecule type" value="Genomic_DNA"/>
</dbReference>
<protein>
    <submittedName>
        <fullName evidence="1">Uncharacterized protein</fullName>
    </submittedName>
</protein>
<organism evidence="1 2">
    <name type="scientific">Nephila pilipes</name>
    <name type="common">Giant wood spider</name>
    <name type="synonym">Nephila maculata</name>
    <dbReference type="NCBI Taxonomy" id="299642"/>
    <lineage>
        <taxon>Eukaryota</taxon>
        <taxon>Metazoa</taxon>
        <taxon>Ecdysozoa</taxon>
        <taxon>Arthropoda</taxon>
        <taxon>Chelicerata</taxon>
        <taxon>Arachnida</taxon>
        <taxon>Araneae</taxon>
        <taxon>Araneomorphae</taxon>
        <taxon>Entelegynae</taxon>
        <taxon>Araneoidea</taxon>
        <taxon>Nephilidae</taxon>
        <taxon>Nephila</taxon>
    </lineage>
</organism>